<sequence length="69" mass="7681">MLARGEMSEQEATDIASQLLATYTDRAFEISMPDQESYDLMRATFLRLGRATGPDGEFFVIKVFAVIGT</sequence>
<proteinExistence type="predicted"/>
<dbReference type="Proteomes" id="UP000027982">
    <property type="component" value="Chromosome"/>
</dbReference>
<dbReference type="EMBL" id="CP007139">
    <property type="protein sequence ID" value="AIE85894.1"/>
    <property type="molecule type" value="Genomic_DNA"/>
</dbReference>
<dbReference type="STRING" id="661478.OP10G_2526"/>
<gene>
    <name evidence="1" type="ORF">OP10G_2526</name>
</gene>
<keyword evidence="2" id="KW-1185">Reference proteome</keyword>
<protein>
    <submittedName>
        <fullName evidence="1">Uncharacterized protein</fullName>
    </submittedName>
</protein>
<organism evidence="1 2">
    <name type="scientific">Fimbriimonas ginsengisoli Gsoil 348</name>
    <dbReference type="NCBI Taxonomy" id="661478"/>
    <lineage>
        <taxon>Bacteria</taxon>
        <taxon>Bacillati</taxon>
        <taxon>Armatimonadota</taxon>
        <taxon>Fimbriimonadia</taxon>
        <taxon>Fimbriimonadales</taxon>
        <taxon>Fimbriimonadaceae</taxon>
        <taxon>Fimbriimonas</taxon>
    </lineage>
</organism>
<dbReference type="KEGG" id="fgi:OP10G_2526"/>
<accession>A0A068NWB2</accession>
<dbReference type="AlphaFoldDB" id="A0A068NWB2"/>
<name>A0A068NWB2_FIMGI</name>
<reference evidence="1 2" key="1">
    <citation type="journal article" date="2014" name="PLoS ONE">
        <title>The first complete genome sequence of the class fimbriimonadia in the phylum armatimonadetes.</title>
        <authorList>
            <person name="Hu Z.Y."/>
            <person name="Wang Y.Z."/>
            <person name="Im W.T."/>
            <person name="Wang S.Y."/>
            <person name="Zhao G.P."/>
            <person name="Zheng H.J."/>
            <person name="Quan Z.X."/>
        </authorList>
    </citation>
    <scope>NUCLEOTIDE SEQUENCE [LARGE SCALE GENOMIC DNA]</scope>
    <source>
        <strain evidence="1">Gsoil 348</strain>
    </source>
</reference>
<dbReference type="HOGENOM" id="CLU_2769771_0_0_0"/>
<evidence type="ECO:0000313" key="1">
    <source>
        <dbReference type="EMBL" id="AIE85894.1"/>
    </source>
</evidence>
<evidence type="ECO:0000313" key="2">
    <source>
        <dbReference type="Proteomes" id="UP000027982"/>
    </source>
</evidence>